<accession>A0A517RG46</accession>
<feature type="transmembrane region" description="Helical" evidence="1">
    <location>
        <begin position="56"/>
        <end position="78"/>
    </location>
</feature>
<dbReference type="Proteomes" id="UP000317171">
    <property type="component" value="Chromosome"/>
</dbReference>
<keyword evidence="1" id="KW-0812">Transmembrane</keyword>
<evidence type="ECO:0000313" key="2">
    <source>
        <dbReference type="EMBL" id="QDT42842.1"/>
    </source>
</evidence>
<evidence type="ECO:0000313" key="3">
    <source>
        <dbReference type="Proteomes" id="UP000317171"/>
    </source>
</evidence>
<protein>
    <submittedName>
        <fullName evidence="2">Uncharacterized protein</fullName>
    </submittedName>
</protein>
<dbReference type="EMBL" id="CP036269">
    <property type="protein sequence ID" value="QDT42842.1"/>
    <property type="molecule type" value="Genomic_DNA"/>
</dbReference>
<keyword evidence="1" id="KW-1133">Transmembrane helix</keyword>
<dbReference type="RefSeq" id="WP_145216742.1">
    <property type="nucleotide sequence ID" value="NZ_CP036269.1"/>
</dbReference>
<feature type="transmembrane region" description="Helical" evidence="1">
    <location>
        <begin position="128"/>
        <end position="146"/>
    </location>
</feature>
<evidence type="ECO:0000256" key="1">
    <source>
        <dbReference type="SAM" id="Phobius"/>
    </source>
</evidence>
<keyword evidence="1" id="KW-0472">Membrane</keyword>
<proteinExistence type="predicted"/>
<dbReference type="KEGG" id="gaz:Pan241w_29310"/>
<keyword evidence="3" id="KW-1185">Reference proteome</keyword>
<gene>
    <name evidence="2" type="ORF">Pan241w_29310</name>
</gene>
<feature type="transmembrane region" description="Helical" evidence="1">
    <location>
        <begin position="12"/>
        <end position="36"/>
    </location>
</feature>
<dbReference type="OrthoDB" id="288638at2"/>
<organism evidence="2 3">
    <name type="scientific">Gimesia alba</name>
    <dbReference type="NCBI Taxonomy" id="2527973"/>
    <lineage>
        <taxon>Bacteria</taxon>
        <taxon>Pseudomonadati</taxon>
        <taxon>Planctomycetota</taxon>
        <taxon>Planctomycetia</taxon>
        <taxon>Planctomycetales</taxon>
        <taxon>Planctomycetaceae</taxon>
        <taxon>Gimesia</taxon>
    </lineage>
</organism>
<reference evidence="2 3" key="1">
    <citation type="submission" date="2019-02" db="EMBL/GenBank/DDBJ databases">
        <title>Deep-cultivation of Planctomycetes and their phenomic and genomic characterization uncovers novel biology.</title>
        <authorList>
            <person name="Wiegand S."/>
            <person name="Jogler M."/>
            <person name="Boedeker C."/>
            <person name="Pinto D."/>
            <person name="Vollmers J."/>
            <person name="Rivas-Marin E."/>
            <person name="Kohn T."/>
            <person name="Peeters S.H."/>
            <person name="Heuer A."/>
            <person name="Rast P."/>
            <person name="Oberbeckmann S."/>
            <person name="Bunk B."/>
            <person name="Jeske O."/>
            <person name="Meyerdierks A."/>
            <person name="Storesund J.E."/>
            <person name="Kallscheuer N."/>
            <person name="Luecker S."/>
            <person name="Lage O.M."/>
            <person name="Pohl T."/>
            <person name="Merkel B.J."/>
            <person name="Hornburger P."/>
            <person name="Mueller R.-W."/>
            <person name="Bruemmer F."/>
            <person name="Labrenz M."/>
            <person name="Spormann A.M."/>
            <person name="Op den Camp H."/>
            <person name="Overmann J."/>
            <person name="Amann R."/>
            <person name="Jetten M.S.M."/>
            <person name="Mascher T."/>
            <person name="Medema M.H."/>
            <person name="Devos D.P."/>
            <person name="Kaster A.-K."/>
            <person name="Ovreas L."/>
            <person name="Rohde M."/>
            <person name="Galperin M.Y."/>
            <person name="Jogler C."/>
        </authorList>
    </citation>
    <scope>NUCLEOTIDE SEQUENCE [LARGE SCALE GENOMIC DNA]</scope>
    <source>
        <strain evidence="2 3">Pan241w</strain>
    </source>
</reference>
<dbReference type="AlphaFoldDB" id="A0A517RG46"/>
<sequence length="169" mass="18259">MWGQRIRNILKGVFGGAFVGLFLGAYTASLTLGHVIQKADFVHPTLFEIAELRYRWTLILSYLFVFSLMGPFIAAVTFGPWLRHAVYGLLGCVALVVGVALLGSLIFGEQPFNHFKGASRTCIDAARLYGVPASFVIGPIVGILIGRNRKAGCIEDSGDLSATISHDNS</sequence>
<name>A0A517RG46_9PLAN</name>
<feature type="transmembrane region" description="Helical" evidence="1">
    <location>
        <begin position="85"/>
        <end position="108"/>
    </location>
</feature>